<evidence type="ECO:0000256" key="6">
    <source>
        <dbReference type="ARBA" id="ARBA00031959"/>
    </source>
</evidence>
<sequence>MLFLHSSVRQTEYLIRIYGVKVPFIVMNSFNTDDGTTTNIIKKYECLFLSNVDNLGAVVDFSVLGHAENVTELMDKTKTDVKGGTIIDYEGTVHLLQIAQVPKEHLQDLKCIRKFRECVPR</sequence>
<comment type="function">
    <text evidence="1">Plays a central role as a glucosyl donor in cellular metabolic pathways.</text>
</comment>
<keyword evidence="4 8" id="KW-0808">Transferase</keyword>
<dbReference type="GO" id="GO:0003983">
    <property type="term" value="F:UTP:glucose-1-phosphate uridylyltransferase activity"/>
    <property type="evidence" value="ECO:0007669"/>
    <property type="project" value="UniProtKB-EC"/>
</dbReference>
<dbReference type="Pfam" id="PF01704">
    <property type="entry name" value="UDPGP"/>
    <property type="match status" value="1"/>
</dbReference>
<dbReference type="Gene3D" id="3.90.550.10">
    <property type="entry name" value="Spore Coat Polysaccharide Biosynthesis Protein SpsA, Chain A"/>
    <property type="match status" value="2"/>
</dbReference>
<dbReference type="InterPro" id="IPR016267">
    <property type="entry name" value="UDPGP_trans"/>
</dbReference>
<dbReference type="InterPro" id="IPR002618">
    <property type="entry name" value="UDPGP_fam"/>
</dbReference>
<comment type="similarity">
    <text evidence="2">Belongs to the UDPGP type 1 family.</text>
</comment>
<protein>
    <recommendedName>
        <fullName evidence="3">UTP--glucose-1-phosphate uridylyltransferase</fullName>
        <ecNumber evidence="3">2.7.7.9</ecNumber>
    </recommendedName>
    <alternativeName>
        <fullName evidence="6">UDP-glucose pyrophosphorylase</fullName>
    </alternativeName>
</protein>
<dbReference type="OrthoDB" id="932129at2759"/>
<gene>
    <name evidence="7" type="ORF">FN846DRAFT_908700</name>
    <name evidence="8" type="ORF">FN846DRAFT_908703</name>
</gene>
<dbReference type="EMBL" id="VXIS01000137">
    <property type="protein sequence ID" value="KAA8902043.1"/>
    <property type="molecule type" value="Genomic_DNA"/>
</dbReference>
<dbReference type="SUPFAM" id="SSF53448">
    <property type="entry name" value="Nucleotide-diphospho-sugar transferases"/>
    <property type="match status" value="1"/>
</dbReference>
<keyword evidence="5 8" id="KW-0548">Nucleotidyltransferase</keyword>
<comment type="caution">
    <text evidence="8">The sequence shown here is derived from an EMBL/GenBank/DDBJ whole genome shotgun (WGS) entry which is preliminary data.</text>
</comment>
<dbReference type="EC" id="2.7.7.9" evidence="3"/>
<dbReference type="PANTHER" id="PTHR43511">
    <property type="match status" value="1"/>
</dbReference>
<evidence type="ECO:0000256" key="4">
    <source>
        <dbReference type="ARBA" id="ARBA00022679"/>
    </source>
</evidence>
<evidence type="ECO:0000256" key="2">
    <source>
        <dbReference type="ARBA" id="ARBA00010401"/>
    </source>
</evidence>
<dbReference type="Proteomes" id="UP000326924">
    <property type="component" value="Unassembled WGS sequence"/>
</dbReference>
<proteinExistence type="inferred from homology"/>
<organism evidence="8 9">
    <name type="scientific">Sphaerosporella brunnea</name>
    <dbReference type="NCBI Taxonomy" id="1250544"/>
    <lineage>
        <taxon>Eukaryota</taxon>
        <taxon>Fungi</taxon>
        <taxon>Dikarya</taxon>
        <taxon>Ascomycota</taxon>
        <taxon>Pezizomycotina</taxon>
        <taxon>Pezizomycetes</taxon>
        <taxon>Pezizales</taxon>
        <taxon>Pyronemataceae</taxon>
        <taxon>Sphaerosporella</taxon>
    </lineage>
</organism>
<reference evidence="8 9" key="1">
    <citation type="submission" date="2019-09" db="EMBL/GenBank/DDBJ databases">
        <title>Draft genome of the ectomycorrhizal ascomycete Sphaerosporella brunnea.</title>
        <authorList>
            <consortium name="DOE Joint Genome Institute"/>
            <person name="Benucci G.M."/>
            <person name="Marozzi G."/>
            <person name="Antonielli L."/>
            <person name="Sanchez S."/>
            <person name="Marco P."/>
            <person name="Wang X."/>
            <person name="Falini L.B."/>
            <person name="Barry K."/>
            <person name="Haridas S."/>
            <person name="Lipzen A."/>
            <person name="Labutti K."/>
            <person name="Grigoriev I.V."/>
            <person name="Murat C."/>
            <person name="Martin F."/>
            <person name="Albertini E."/>
            <person name="Donnini D."/>
            <person name="Bonito G."/>
        </authorList>
    </citation>
    <scope>NUCLEOTIDE SEQUENCE [LARGE SCALE GENOMIC DNA]</scope>
    <source>
        <strain evidence="8 9">Sb_GMNB300</strain>
    </source>
</reference>
<dbReference type="AlphaFoldDB" id="A0A5J5ES04"/>
<evidence type="ECO:0000256" key="5">
    <source>
        <dbReference type="ARBA" id="ARBA00022695"/>
    </source>
</evidence>
<accession>A0A5J5ES04</accession>
<evidence type="ECO:0000256" key="3">
    <source>
        <dbReference type="ARBA" id="ARBA00012415"/>
    </source>
</evidence>
<evidence type="ECO:0000313" key="9">
    <source>
        <dbReference type="Proteomes" id="UP000326924"/>
    </source>
</evidence>
<dbReference type="EMBL" id="VXIS01000137">
    <property type="protein sequence ID" value="KAA8902040.1"/>
    <property type="molecule type" value="Genomic_DNA"/>
</dbReference>
<name>A0A5J5ES04_9PEZI</name>
<evidence type="ECO:0000313" key="7">
    <source>
        <dbReference type="EMBL" id="KAA8902040.1"/>
    </source>
</evidence>
<evidence type="ECO:0000313" key="8">
    <source>
        <dbReference type="EMBL" id="KAA8902043.1"/>
    </source>
</evidence>
<dbReference type="InterPro" id="IPR029044">
    <property type="entry name" value="Nucleotide-diphossugar_trans"/>
</dbReference>
<dbReference type="GO" id="GO:0006011">
    <property type="term" value="P:UDP-alpha-D-glucose metabolic process"/>
    <property type="evidence" value="ECO:0007669"/>
    <property type="project" value="InterPro"/>
</dbReference>
<keyword evidence="9" id="KW-1185">Reference proteome</keyword>
<dbReference type="InParanoid" id="A0A5J5ES04"/>
<evidence type="ECO:0000256" key="1">
    <source>
        <dbReference type="ARBA" id="ARBA00003449"/>
    </source>
</evidence>